<dbReference type="eggNOG" id="COG0438">
    <property type="taxonomic scope" value="Bacteria"/>
</dbReference>
<accession>A0A0C5BEZ8</accession>
<feature type="transmembrane region" description="Helical" evidence="8">
    <location>
        <begin position="110"/>
        <end position="131"/>
    </location>
</feature>
<evidence type="ECO:0000313" key="10">
    <source>
        <dbReference type="EMBL" id="KKM44477.1"/>
    </source>
</evidence>
<dbReference type="KEGG" id="rtc:APU90_06445"/>
<comment type="subcellular location">
    <subcellularLocation>
        <location evidence="1">Cell membrane</location>
        <topology evidence="1">Multi-pass membrane protein</topology>
    </subcellularLocation>
</comment>
<sequence>MKAASAAKWSGVSAVVMALSQLLVNGVLARIVDPHQMGLVVIVNYFYLFVDVFVGLGLTAALIQRRQVTSRELASVHWANVLLVLIAFVLASGLSAPIAEALGAPDAQPLLVVSALAFVFTACGQASRAVLEKRLDFRPLGIADTLFGATLLVVAVVLALLGVGAMSAAIALVAAAAMRSLIFLLAARHIVRLRWHFRISDTRRFFSYGVWQALDGVLNYTSNTLAGLSTSRVVSTAALGGFGNASNIGISIPSRLGPILTRVLFPYFSLIQHDRRRIEQDYLKMLTLFGVTMGPLLACIAATASDVMTVIYGPNWTSFGPVLAILCLAGWIRSLGYPVGSLLAATDNLRLGVALNIGLTALNVPLILACTLLGGVQGAAWSMVAMGVISYIAGYWCLRRVTGARVSSYLRATAPAFILPIAPALVVLVLGVFLAEAPLPLRLALQIVAAVVTLAVAASMSRHESVRFFTGVVRGLIVRAPRYRIAVLLPANERFDGTGGAIASWVRNTYSVPEAPRDHAVFCPAGGGTFAAGTQRVRLPLIDRIDALVRALARPVGRAVKRNPNGIFRILSCGGRLWIWAVYPRVAGAESIHLHNEPSYAVQLRRLGYTGRIVMHMHNDAVAPVRVLTGRKMQTSDVVGSIDAWLFCSEYLAETARRELSLDAPITVVHNGATLPGATPSFHSRPGTPARLSFAGRLIEDKGVLEAVLAVGALAQRMPVTFDIFGGKATGNSHGESPYIRQVRAAAAEITAAHPQSSIRLRGFVSPETLAEELAASDLFLYPCRWEEPFGMVLLDAMNVGTPAVAVRRGGIPEIVTTDSGGMLVGASATAEELATAMEAVLTDPEYAARRSAAFTVARQRFSWEQVAGTLSEAFDALDASYAETGSSRIIARSAAL</sequence>
<evidence type="ECO:0000259" key="9">
    <source>
        <dbReference type="Pfam" id="PF00534"/>
    </source>
</evidence>
<evidence type="ECO:0000313" key="11">
    <source>
        <dbReference type="Proteomes" id="UP000052979"/>
    </source>
</evidence>
<dbReference type="InterPro" id="IPR050833">
    <property type="entry name" value="Poly_Biosynth_Transport"/>
</dbReference>
<dbReference type="SUPFAM" id="SSF53756">
    <property type="entry name" value="UDP-Glycosyltransferase/glycogen phosphorylase"/>
    <property type="match status" value="1"/>
</dbReference>
<protein>
    <recommendedName>
        <fullName evidence="9">Glycosyl transferase family 1 domain-containing protein</fullName>
    </recommendedName>
</protein>
<evidence type="ECO:0000256" key="1">
    <source>
        <dbReference type="ARBA" id="ARBA00004651"/>
    </source>
</evidence>
<keyword evidence="3" id="KW-1003">Cell membrane</keyword>
<dbReference type="PATRIC" id="fig|145458.7.peg.8"/>
<comment type="similarity">
    <text evidence="2">Belongs to the polysaccharide synthase family.</text>
</comment>
<evidence type="ECO:0000256" key="7">
    <source>
        <dbReference type="ARBA" id="ARBA00023136"/>
    </source>
</evidence>
<feature type="transmembrane region" description="Helical" evidence="8">
    <location>
        <begin position="380"/>
        <end position="398"/>
    </location>
</feature>
<dbReference type="CDD" id="cd13127">
    <property type="entry name" value="MATE_tuaB_like"/>
    <property type="match status" value="1"/>
</dbReference>
<dbReference type="Pfam" id="PF00534">
    <property type="entry name" value="Glycos_transf_1"/>
    <property type="match status" value="1"/>
</dbReference>
<dbReference type="GeneID" id="93666223"/>
<dbReference type="KEGG" id="rtx:TI83_00035"/>
<feature type="domain" description="Glycosyl transferase family 1" evidence="9">
    <location>
        <begin position="685"/>
        <end position="851"/>
    </location>
</feature>
<keyword evidence="4" id="KW-0808">Transferase</keyword>
<dbReference type="NCBIfam" id="NF007773">
    <property type="entry name" value="PRK10459.1"/>
    <property type="match status" value="1"/>
</dbReference>
<feature type="transmembrane region" description="Helical" evidence="8">
    <location>
        <begin position="353"/>
        <end position="374"/>
    </location>
</feature>
<evidence type="ECO:0000256" key="2">
    <source>
        <dbReference type="ARBA" id="ARBA00007430"/>
    </source>
</evidence>
<keyword evidence="7 8" id="KW-0472">Membrane</keyword>
<feature type="transmembrane region" description="Helical" evidence="8">
    <location>
        <begin position="45"/>
        <end position="63"/>
    </location>
</feature>
<feature type="transmembrane region" description="Helical" evidence="8">
    <location>
        <begin position="285"/>
        <end position="304"/>
    </location>
</feature>
<dbReference type="GO" id="GO:0005886">
    <property type="term" value="C:plasma membrane"/>
    <property type="evidence" value="ECO:0007669"/>
    <property type="project" value="UniProtKB-SubCell"/>
</dbReference>
<feature type="transmembrane region" description="Helical" evidence="8">
    <location>
        <begin position="410"/>
        <end position="435"/>
    </location>
</feature>
<dbReference type="AlphaFoldDB" id="A0A0C5BEZ8"/>
<feature type="transmembrane region" description="Helical" evidence="8">
    <location>
        <begin position="143"/>
        <end position="163"/>
    </location>
</feature>
<feature type="transmembrane region" description="Helical" evidence="8">
    <location>
        <begin position="169"/>
        <end position="191"/>
    </location>
</feature>
<dbReference type="PANTHER" id="PTHR30250">
    <property type="entry name" value="PST FAMILY PREDICTED COLANIC ACID TRANSPORTER"/>
    <property type="match status" value="1"/>
</dbReference>
<keyword evidence="11" id="KW-1185">Reference proteome</keyword>
<proteinExistence type="inferred from homology"/>
<evidence type="ECO:0000256" key="3">
    <source>
        <dbReference type="ARBA" id="ARBA00022475"/>
    </source>
</evidence>
<dbReference type="Gene3D" id="3.40.50.2000">
    <property type="entry name" value="Glycogen Phosphorylase B"/>
    <property type="match status" value="2"/>
</dbReference>
<evidence type="ECO:0000256" key="8">
    <source>
        <dbReference type="SAM" id="Phobius"/>
    </source>
</evidence>
<feature type="transmembrane region" description="Helical" evidence="8">
    <location>
        <begin position="75"/>
        <end position="98"/>
    </location>
</feature>
<reference evidence="10 11" key="1">
    <citation type="submission" date="2015-04" db="EMBL/GenBank/DDBJ databases">
        <title>Draft genome sequence of Rathayibacter toxicus strain FH-142 (AKA 70134 or CS 32), a Western Australian isolate.</title>
        <authorList>
            <consortium name="Consortium for Microbial Forensics and Genomics (microFORGE)"/>
            <person name="Knight B.M."/>
            <person name="Roberts D.P."/>
            <person name="Lin D."/>
            <person name="Hari K."/>
            <person name="Fletcher J."/>
            <person name="Melcher U."/>
            <person name="Blagden T."/>
            <person name="Luster D.G."/>
            <person name="Sechler A.J."/>
            <person name="Schneider W.L."/>
            <person name="Winegar R.A."/>
        </authorList>
    </citation>
    <scope>NUCLEOTIDE SEQUENCE [LARGE SCALE GENOMIC DNA]</scope>
    <source>
        <strain evidence="10 11">FH142</strain>
    </source>
</reference>
<comment type="caution">
    <text evidence="10">The sequence shown here is derived from an EMBL/GenBank/DDBJ whole genome shotgun (WGS) entry which is preliminary data.</text>
</comment>
<dbReference type="EMBL" id="LBFI01000054">
    <property type="protein sequence ID" value="KKM44477.1"/>
    <property type="molecule type" value="Genomic_DNA"/>
</dbReference>
<keyword evidence="5 8" id="KW-0812">Transmembrane</keyword>
<dbReference type="CDD" id="cd03801">
    <property type="entry name" value="GT4_PimA-like"/>
    <property type="match status" value="1"/>
</dbReference>
<evidence type="ECO:0000256" key="5">
    <source>
        <dbReference type="ARBA" id="ARBA00022692"/>
    </source>
</evidence>
<evidence type="ECO:0000256" key="6">
    <source>
        <dbReference type="ARBA" id="ARBA00022989"/>
    </source>
</evidence>
<gene>
    <name evidence="10" type="ORF">VT73_09950</name>
</gene>
<dbReference type="Pfam" id="PF13440">
    <property type="entry name" value="Polysacc_synt_3"/>
    <property type="match status" value="1"/>
</dbReference>
<dbReference type="GO" id="GO:0016757">
    <property type="term" value="F:glycosyltransferase activity"/>
    <property type="evidence" value="ECO:0007669"/>
    <property type="project" value="InterPro"/>
</dbReference>
<dbReference type="PANTHER" id="PTHR30250:SF10">
    <property type="entry name" value="LIPOPOLYSACCHARIDE BIOSYNTHESIS PROTEIN WZXC"/>
    <property type="match status" value="1"/>
</dbReference>
<evidence type="ECO:0000256" key="4">
    <source>
        <dbReference type="ARBA" id="ARBA00022679"/>
    </source>
</evidence>
<dbReference type="InterPro" id="IPR001296">
    <property type="entry name" value="Glyco_trans_1"/>
</dbReference>
<dbReference type="Proteomes" id="UP000052979">
    <property type="component" value="Unassembled WGS sequence"/>
</dbReference>
<dbReference type="STRING" id="145458.APU90_06445"/>
<name>A0A0C5BEZ8_9MICO</name>
<dbReference type="RefSeq" id="WP_042733674.1">
    <property type="nucleotide sequence ID" value="NZ_CP010848.1"/>
</dbReference>
<dbReference type="eggNOG" id="COG2244">
    <property type="taxonomic scope" value="Bacteria"/>
</dbReference>
<organism evidence="10 11">
    <name type="scientific">Rathayibacter toxicus</name>
    <dbReference type="NCBI Taxonomy" id="145458"/>
    <lineage>
        <taxon>Bacteria</taxon>
        <taxon>Bacillati</taxon>
        <taxon>Actinomycetota</taxon>
        <taxon>Actinomycetes</taxon>
        <taxon>Micrococcales</taxon>
        <taxon>Microbacteriaceae</taxon>
        <taxon>Rathayibacter</taxon>
    </lineage>
</organism>
<keyword evidence="6 8" id="KW-1133">Transmembrane helix</keyword>